<protein>
    <recommendedName>
        <fullName evidence="9">DNA helicase</fullName>
    </recommendedName>
</protein>
<proteinExistence type="predicted"/>
<dbReference type="Pfam" id="PF13538">
    <property type="entry name" value="UvrD_C_2"/>
    <property type="match status" value="1"/>
</dbReference>
<evidence type="ECO:0000313" key="8">
    <source>
        <dbReference type="Proteomes" id="UP000031364"/>
    </source>
</evidence>
<dbReference type="Gene3D" id="3.40.50.300">
    <property type="entry name" value="P-loop containing nucleotide triphosphate hydrolases"/>
    <property type="match status" value="2"/>
</dbReference>
<name>A0ABR4Z5P5_9NOCA</name>
<dbReference type="InterPro" id="IPR027417">
    <property type="entry name" value="P-loop_NTPase"/>
</dbReference>
<feature type="domain" description="UvrD-like helicase C-terminal" evidence="6">
    <location>
        <begin position="381"/>
        <end position="428"/>
    </location>
</feature>
<dbReference type="EMBL" id="JNFP01000063">
    <property type="protein sequence ID" value="KIA60652.1"/>
    <property type="molecule type" value="Genomic_DNA"/>
</dbReference>
<keyword evidence="4" id="KW-0067">ATP-binding</keyword>
<evidence type="ECO:0000256" key="2">
    <source>
        <dbReference type="ARBA" id="ARBA00022801"/>
    </source>
</evidence>
<dbReference type="SUPFAM" id="SSF52540">
    <property type="entry name" value="P-loop containing nucleoside triphosphate hydrolases"/>
    <property type="match status" value="1"/>
</dbReference>
<dbReference type="InterPro" id="IPR000212">
    <property type="entry name" value="DNA_helicase_UvrD/REP"/>
</dbReference>
<reference evidence="7 8" key="1">
    <citation type="journal article" date="2014" name="Int. J. Syst. Evol. Microbiol.">
        <title>Nocardia vulneris sp. nov., isolated from wounds of human patients in North America.</title>
        <authorList>
            <person name="Lasker B.A."/>
            <person name="Bell M."/>
            <person name="Klenk H.P."/>
            <person name="Sproer C."/>
            <person name="Schumann C."/>
            <person name="Schumann P."/>
            <person name="Brown J.M."/>
        </authorList>
    </citation>
    <scope>NUCLEOTIDE SEQUENCE [LARGE SCALE GENOMIC DNA]</scope>
    <source>
        <strain evidence="7 8">W9851</strain>
    </source>
</reference>
<comment type="caution">
    <text evidence="7">The sequence shown here is derived from an EMBL/GenBank/DDBJ whole genome shotgun (WGS) entry which is preliminary data.</text>
</comment>
<evidence type="ECO:0000256" key="3">
    <source>
        <dbReference type="ARBA" id="ARBA00022806"/>
    </source>
</evidence>
<evidence type="ECO:0000313" key="7">
    <source>
        <dbReference type="EMBL" id="KIA60652.1"/>
    </source>
</evidence>
<evidence type="ECO:0000256" key="1">
    <source>
        <dbReference type="ARBA" id="ARBA00022741"/>
    </source>
</evidence>
<feature type="domain" description="UvrD-like helicase ATP-binding" evidence="5">
    <location>
        <begin position="12"/>
        <end position="99"/>
    </location>
</feature>
<organism evidence="7 8">
    <name type="scientific">Nocardia vulneris</name>
    <dbReference type="NCBI Taxonomy" id="1141657"/>
    <lineage>
        <taxon>Bacteria</taxon>
        <taxon>Bacillati</taxon>
        <taxon>Actinomycetota</taxon>
        <taxon>Actinomycetes</taxon>
        <taxon>Mycobacteriales</taxon>
        <taxon>Nocardiaceae</taxon>
        <taxon>Nocardia</taxon>
    </lineage>
</organism>
<evidence type="ECO:0000256" key="4">
    <source>
        <dbReference type="ARBA" id="ARBA00022840"/>
    </source>
</evidence>
<gene>
    <name evidence="7" type="ORF">FG87_35870</name>
</gene>
<accession>A0ABR4Z5P5</accession>
<dbReference type="Proteomes" id="UP000031364">
    <property type="component" value="Unassembled WGS sequence"/>
</dbReference>
<keyword evidence="3" id="KW-0347">Helicase</keyword>
<dbReference type="InterPro" id="IPR014016">
    <property type="entry name" value="UvrD-like_ATP-bd"/>
</dbReference>
<evidence type="ECO:0000259" key="6">
    <source>
        <dbReference type="Pfam" id="PF13538"/>
    </source>
</evidence>
<dbReference type="Pfam" id="PF00580">
    <property type="entry name" value="UvrD-helicase"/>
    <property type="match status" value="1"/>
</dbReference>
<keyword evidence="8" id="KW-1185">Reference proteome</keyword>
<evidence type="ECO:0000259" key="5">
    <source>
        <dbReference type="Pfam" id="PF00580"/>
    </source>
</evidence>
<sequence>MNTDLGAVELDTVQRAIAEAPLSTRYLVVAGAGQGKTEVVAARIAHLVQEEDLSASLEILVLSFSRAAVDAVLRRLDLREVARANVRTFDSFANRLLVDAGIDPFGSYDARIRQATKYLTETDEPPHELESLRHLVIDEIQDLVGDRAAFVIAVLRSLDSQVGITALGDPLQGIYDFQLTESKSKSESTEVFDVLRELGAQQVSFERNYRARGYDPRRVIELGAQLRNESDAARARAMIREFDAELPHLGEPQHWTDILTAPQGHTAVLCMSNGEVLRTSQLLRSAGIHHTVRRAAQEFGPARWIARVLAGAVGTDIARADVEAALDALPSGVAPDDAWYLLKEAEGVSRNSRSLNMLRLRSLIRSGAVPLTLVEQDTAEIVISTVHKSKGLEFDRVFLIDPVYLKTGDDSWPTVRTRYVGLSRARDKILACEIPPPRAWYDKDKYLDRVLEKVPGRGKSRRTRSIEFGYSDVCTDKPYGDELTAREVQSRLSKRPDGVRVEAHLDRARSTRELPSYNFVSDTGEEIGRTSQAFDVAFAKAFYCASRWPTKLTGLSVISVETVASEPQVTENAHLGASGLWLVPRLVGMARPDWTEREDMS</sequence>
<dbReference type="RefSeq" id="WP_043679652.1">
    <property type="nucleotide sequence ID" value="NZ_BDCI01000013.1"/>
</dbReference>
<evidence type="ECO:0008006" key="9">
    <source>
        <dbReference type="Google" id="ProtNLM"/>
    </source>
</evidence>
<keyword evidence="2" id="KW-0378">Hydrolase</keyword>
<dbReference type="PANTHER" id="PTHR11070">
    <property type="entry name" value="UVRD / RECB / PCRA DNA HELICASE FAMILY MEMBER"/>
    <property type="match status" value="1"/>
</dbReference>
<dbReference type="InterPro" id="IPR027785">
    <property type="entry name" value="UvrD-like_helicase_C"/>
</dbReference>
<keyword evidence="1" id="KW-0547">Nucleotide-binding</keyword>